<dbReference type="SUPFAM" id="SSF53613">
    <property type="entry name" value="Ribokinase-like"/>
    <property type="match status" value="1"/>
</dbReference>
<evidence type="ECO:0000256" key="4">
    <source>
        <dbReference type="ARBA" id="ARBA00023027"/>
    </source>
</evidence>
<feature type="domain" description="YjeF C-terminal" evidence="7">
    <location>
        <begin position="8"/>
        <end position="281"/>
    </location>
</feature>
<feature type="binding site" evidence="6">
    <location>
        <position position="222"/>
    </location>
    <ligand>
        <name>(6S)-NADPHX</name>
        <dbReference type="ChEBI" id="CHEBI:64076"/>
    </ligand>
</feature>
<dbReference type="AlphaFoldDB" id="A0A4Y3KBM1"/>
<gene>
    <name evidence="6 8" type="primary">nnrD</name>
    <name evidence="8" type="ORF">CUD01_06840</name>
</gene>
<dbReference type="GO" id="GO:0046496">
    <property type="term" value="P:nicotinamide nucleotide metabolic process"/>
    <property type="evidence" value="ECO:0007669"/>
    <property type="project" value="UniProtKB-UniRule"/>
</dbReference>
<comment type="caution">
    <text evidence="8">The sequence shown here is derived from an EMBL/GenBank/DDBJ whole genome shotgun (WGS) entry which is preliminary data.</text>
</comment>
<dbReference type="NCBIfam" id="TIGR00196">
    <property type="entry name" value="yjeF_cterm"/>
    <property type="match status" value="1"/>
</dbReference>
<reference evidence="8 9" key="1">
    <citation type="submission" date="2019-06" db="EMBL/GenBank/DDBJ databases">
        <title>Whole genome shotgun sequence of Cellulomonas uda NBRC 3747.</title>
        <authorList>
            <person name="Hosoyama A."/>
            <person name="Uohara A."/>
            <person name="Ohji S."/>
            <person name="Ichikawa N."/>
        </authorList>
    </citation>
    <scope>NUCLEOTIDE SEQUENCE [LARGE SCALE GENOMIC DNA]</scope>
    <source>
        <strain evidence="8 9">NBRC 3747</strain>
    </source>
</reference>
<feature type="binding site" evidence="6">
    <location>
        <position position="43"/>
    </location>
    <ligand>
        <name>(6S)-NADPHX</name>
        <dbReference type="ChEBI" id="CHEBI:64076"/>
    </ligand>
</feature>
<evidence type="ECO:0000313" key="9">
    <source>
        <dbReference type="Proteomes" id="UP000315842"/>
    </source>
</evidence>
<proteinExistence type="inferred from homology"/>
<dbReference type="Gene3D" id="3.40.1190.20">
    <property type="match status" value="1"/>
</dbReference>
<dbReference type="InterPro" id="IPR029056">
    <property type="entry name" value="Ribokinase-like"/>
</dbReference>
<comment type="caution">
    <text evidence="6">Lacks conserved residue(s) required for the propagation of feature annotation.</text>
</comment>
<keyword evidence="4 6" id="KW-0520">NAD</keyword>
<feature type="binding site" evidence="6">
    <location>
        <position position="221"/>
    </location>
    <ligand>
        <name>AMP</name>
        <dbReference type="ChEBI" id="CHEBI:456215"/>
    </ligand>
</feature>
<dbReference type="PROSITE" id="PS51383">
    <property type="entry name" value="YJEF_C_3"/>
    <property type="match status" value="1"/>
</dbReference>
<dbReference type="Proteomes" id="UP000315842">
    <property type="component" value="Unassembled WGS sequence"/>
</dbReference>
<comment type="subunit">
    <text evidence="6">Homotetramer.</text>
</comment>
<sequence length="289" mass="28703">MSGSTTPIDATLLAGMPLPAATGSKDARGRVVVVGGARATVGAALLAGIATLRVGAGRLTLVVDEAAATPAAVAVLEAGVLTWSQDEGCDAEALDELAGADAVLVGPGLADPEHSLRLLRQVVETAGPRVPLLLDAFALGVLADAPDLQDRVRGRAVLTPNGAELDRLLGEDRPDDEREAAARLAARLDAVVVAASAVADPAGDVRAADATTPGLGTSGSGDVLAGAVAGLLAAGLPRVDAAVWGVALHTGAGAQLSYEQGAAGYLAREVADALPAVRRHLAAVAHAHR</sequence>
<evidence type="ECO:0000256" key="6">
    <source>
        <dbReference type="HAMAP-Rule" id="MF_01965"/>
    </source>
</evidence>
<comment type="function">
    <text evidence="6">Catalyzes the dehydration of the S-form of NAD(P)HX at the expense of ADP, which is converted to AMP. Together with NAD(P)HX epimerase, which catalyzes the epimerization of the S- and R-forms, the enzyme allows the repair of both epimers of NAD(P)HX, a damaged form of NAD(P)H that is a result of enzymatic or heat-dependent hydration.</text>
</comment>
<dbReference type="Pfam" id="PF01256">
    <property type="entry name" value="Carb_kinase"/>
    <property type="match status" value="1"/>
</dbReference>
<comment type="catalytic activity">
    <reaction evidence="6">
        <text>(6S)-NADPHX + ADP = AMP + phosphate + NADPH + H(+)</text>
        <dbReference type="Rhea" id="RHEA:32235"/>
        <dbReference type="ChEBI" id="CHEBI:15378"/>
        <dbReference type="ChEBI" id="CHEBI:43474"/>
        <dbReference type="ChEBI" id="CHEBI:57783"/>
        <dbReference type="ChEBI" id="CHEBI:64076"/>
        <dbReference type="ChEBI" id="CHEBI:456215"/>
        <dbReference type="ChEBI" id="CHEBI:456216"/>
        <dbReference type="EC" id="4.2.1.136"/>
    </reaction>
</comment>
<dbReference type="PANTHER" id="PTHR12592">
    <property type="entry name" value="ATP-DEPENDENT (S)-NAD(P)H-HYDRATE DEHYDRATASE FAMILY MEMBER"/>
    <property type="match status" value="1"/>
</dbReference>
<dbReference type="EC" id="4.2.1.136" evidence="6"/>
<evidence type="ECO:0000313" key="8">
    <source>
        <dbReference type="EMBL" id="GEA80240.1"/>
    </source>
</evidence>
<name>A0A4Y3KBM1_CELUD</name>
<organism evidence="8 9">
    <name type="scientific">Cellulomonas uda</name>
    <dbReference type="NCBI Taxonomy" id="1714"/>
    <lineage>
        <taxon>Bacteria</taxon>
        <taxon>Bacillati</taxon>
        <taxon>Actinomycetota</taxon>
        <taxon>Actinomycetes</taxon>
        <taxon>Micrococcales</taxon>
        <taxon>Cellulomonadaceae</taxon>
        <taxon>Cellulomonas</taxon>
    </lineage>
</organism>
<dbReference type="InterPro" id="IPR000631">
    <property type="entry name" value="CARKD"/>
</dbReference>
<dbReference type="GO" id="GO:0005524">
    <property type="term" value="F:ATP binding"/>
    <property type="evidence" value="ECO:0007669"/>
    <property type="project" value="UniProtKB-KW"/>
</dbReference>
<evidence type="ECO:0000256" key="2">
    <source>
        <dbReference type="ARBA" id="ARBA00022840"/>
    </source>
</evidence>
<accession>A0A4Y3KBM1</accession>
<dbReference type="GO" id="GO:0052856">
    <property type="term" value="F:NAD(P)HX epimerase activity"/>
    <property type="evidence" value="ECO:0007669"/>
    <property type="project" value="TreeGrafter"/>
</dbReference>
<dbReference type="EMBL" id="BJLP01000007">
    <property type="protein sequence ID" value="GEA80240.1"/>
    <property type="molecule type" value="Genomic_DNA"/>
</dbReference>
<dbReference type="GO" id="GO:0052855">
    <property type="term" value="F:ADP-dependent NAD(P)H-hydrate dehydratase activity"/>
    <property type="evidence" value="ECO:0007669"/>
    <property type="project" value="UniProtKB-UniRule"/>
</dbReference>
<comment type="catalytic activity">
    <reaction evidence="6">
        <text>(6S)-NADHX + ADP = AMP + phosphate + NADH + H(+)</text>
        <dbReference type="Rhea" id="RHEA:32223"/>
        <dbReference type="ChEBI" id="CHEBI:15378"/>
        <dbReference type="ChEBI" id="CHEBI:43474"/>
        <dbReference type="ChEBI" id="CHEBI:57945"/>
        <dbReference type="ChEBI" id="CHEBI:64074"/>
        <dbReference type="ChEBI" id="CHEBI:456215"/>
        <dbReference type="ChEBI" id="CHEBI:456216"/>
        <dbReference type="EC" id="4.2.1.136"/>
    </reaction>
</comment>
<evidence type="ECO:0000256" key="5">
    <source>
        <dbReference type="ARBA" id="ARBA00023239"/>
    </source>
</evidence>
<feature type="binding site" evidence="6">
    <location>
        <position position="108"/>
    </location>
    <ligand>
        <name>(6S)-NADPHX</name>
        <dbReference type="ChEBI" id="CHEBI:64076"/>
    </ligand>
</feature>
<evidence type="ECO:0000259" key="7">
    <source>
        <dbReference type="PROSITE" id="PS51383"/>
    </source>
</evidence>
<keyword evidence="2 6" id="KW-0067">ATP-binding</keyword>
<comment type="similarity">
    <text evidence="6">Belongs to the NnrD/CARKD family.</text>
</comment>
<protein>
    <recommendedName>
        <fullName evidence="6">ADP-dependent (S)-NAD(P)H-hydrate dehydratase</fullName>
        <ecNumber evidence="6">4.2.1.136</ecNumber>
    </recommendedName>
    <alternativeName>
        <fullName evidence="6">ADP-dependent NAD(P)HX dehydratase</fullName>
    </alternativeName>
</protein>
<keyword evidence="3 6" id="KW-0521">NADP</keyword>
<evidence type="ECO:0000256" key="1">
    <source>
        <dbReference type="ARBA" id="ARBA00022741"/>
    </source>
</evidence>
<keyword evidence="9" id="KW-1185">Reference proteome</keyword>
<dbReference type="GO" id="GO:0110051">
    <property type="term" value="P:metabolite repair"/>
    <property type="evidence" value="ECO:0007669"/>
    <property type="project" value="TreeGrafter"/>
</dbReference>
<keyword evidence="5 6" id="KW-0456">Lyase</keyword>
<dbReference type="RefSeq" id="WP_141318730.1">
    <property type="nucleotide sequence ID" value="NZ_BJLP01000007.1"/>
</dbReference>
<keyword evidence="1 6" id="KW-0547">Nucleotide-binding</keyword>
<evidence type="ECO:0000256" key="3">
    <source>
        <dbReference type="ARBA" id="ARBA00022857"/>
    </source>
</evidence>
<dbReference type="HAMAP" id="MF_01965">
    <property type="entry name" value="NADHX_dehydratase"/>
    <property type="match status" value="1"/>
</dbReference>
<dbReference type="PANTHER" id="PTHR12592:SF0">
    <property type="entry name" value="ATP-DEPENDENT (S)-NAD(P)H-HYDRATE DEHYDRATASE"/>
    <property type="match status" value="1"/>
</dbReference>
<comment type="cofactor">
    <cofactor evidence="6">
        <name>Mg(2+)</name>
        <dbReference type="ChEBI" id="CHEBI:18420"/>
    </cofactor>
</comment>